<evidence type="ECO:0000313" key="3">
    <source>
        <dbReference type="EMBL" id="ATZ46788.1"/>
    </source>
</evidence>
<dbReference type="InterPro" id="IPR052895">
    <property type="entry name" value="HetReg/Transcr_Mod"/>
</dbReference>
<dbReference type="RefSeq" id="XP_024546902.1">
    <property type="nucleotide sequence ID" value="XM_024691132.1"/>
</dbReference>
<dbReference type="InterPro" id="IPR010730">
    <property type="entry name" value="HET"/>
</dbReference>
<dbReference type="VEuPathDB" id="FungiDB:Bcin02g01480"/>
<proteinExistence type="predicted"/>
<name>A0A384J7W3_BOTFB</name>
<dbReference type="Pfam" id="PF23397">
    <property type="entry name" value="DUF7104"/>
    <property type="match status" value="10"/>
</dbReference>
<dbReference type="InterPro" id="IPR055530">
    <property type="entry name" value="DUF7104"/>
</dbReference>
<reference evidence="3 4" key="2">
    <citation type="journal article" date="2012" name="Eukaryot. Cell">
        <title>Genome update of Botrytis cinerea strains B05.10 and T4.</title>
        <authorList>
            <person name="Staats M."/>
            <person name="van Kan J.A."/>
        </authorList>
    </citation>
    <scope>NUCLEOTIDE SEQUENCE [LARGE SCALE GENOMIC DNA]</scope>
    <source>
        <strain evidence="3 4">B05.10</strain>
    </source>
</reference>
<reference evidence="3 4" key="1">
    <citation type="journal article" date="2011" name="PLoS Genet.">
        <title>Genomic analysis of the necrotrophic fungal pathogens Sclerotinia sclerotiorum and Botrytis cinerea.</title>
        <authorList>
            <person name="Amselem J."/>
            <person name="Cuomo C.A."/>
            <person name="van Kan J.A."/>
            <person name="Viaud M."/>
            <person name="Benito E.P."/>
            <person name="Couloux A."/>
            <person name="Coutinho P.M."/>
            <person name="de Vries R.P."/>
            <person name="Dyer P.S."/>
            <person name="Fillinger S."/>
            <person name="Fournier E."/>
            <person name="Gout L."/>
            <person name="Hahn M."/>
            <person name="Kohn L."/>
            <person name="Lapalu N."/>
            <person name="Plummer K.M."/>
            <person name="Pradier J.M."/>
            <person name="Quevillon E."/>
            <person name="Sharon A."/>
            <person name="Simon A."/>
            <person name="ten Have A."/>
            <person name="Tudzynski B."/>
            <person name="Tudzynski P."/>
            <person name="Wincker P."/>
            <person name="Andrew M."/>
            <person name="Anthouard V."/>
            <person name="Beever R.E."/>
            <person name="Beffa R."/>
            <person name="Benoit I."/>
            <person name="Bouzid O."/>
            <person name="Brault B."/>
            <person name="Chen Z."/>
            <person name="Choquer M."/>
            <person name="Collemare J."/>
            <person name="Cotton P."/>
            <person name="Danchin E.G."/>
            <person name="Da Silva C."/>
            <person name="Gautier A."/>
            <person name="Giraud C."/>
            <person name="Giraud T."/>
            <person name="Gonzalez C."/>
            <person name="Grossetete S."/>
            <person name="Guldener U."/>
            <person name="Henrissat B."/>
            <person name="Howlett B.J."/>
            <person name="Kodira C."/>
            <person name="Kretschmer M."/>
            <person name="Lappartient A."/>
            <person name="Leroch M."/>
            <person name="Levis C."/>
            <person name="Mauceli E."/>
            <person name="Neuveglise C."/>
            <person name="Oeser B."/>
            <person name="Pearson M."/>
            <person name="Poulain J."/>
            <person name="Poussereau N."/>
            <person name="Quesneville H."/>
            <person name="Rascle C."/>
            <person name="Schumacher J."/>
            <person name="Segurens B."/>
            <person name="Sexton A."/>
            <person name="Silva E."/>
            <person name="Sirven C."/>
            <person name="Soanes D.M."/>
            <person name="Talbot N.J."/>
            <person name="Templeton M."/>
            <person name="Yandava C."/>
            <person name="Yarden O."/>
            <person name="Zeng Q."/>
            <person name="Rollins J.A."/>
            <person name="Lebrun M.H."/>
            <person name="Dickman M."/>
        </authorList>
    </citation>
    <scope>NUCLEOTIDE SEQUENCE [LARGE SCALE GENOMIC DNA]</scope>
    <source>
        <strain evidence="3 4">B05.10</strain>
    </source>
</reference>
<gene>
    <name evidence="3" type="ORF">BCIN_02g01480</name>
</gene>
<evidence type="ECO:0000313" key="4">
    <source>
        <dbReference type="Proteomes" id="UP000001798"/>
    </source>
</evidence>
<accession>A0A384J7W3</accession>
<feature type="compositionally biased region" description="Acidic residues" evidence="1">
    <location>
        <begin position="150"/>
        <end position="185"/>
    </location>
</feature>
<dbReference type="Pfam" id="PF06985">
    <property type="entry name" value="HET"/>
    <property type="match status" value="1"/>
</dbReference>
<evidence type="ECO:0000259" key="2">
    <source>
        <dbReference type="Pfam" id="PF06985"/>
    </source>
</evidence>
<dbReference type="InterPro" id="IPR011990">
    <property type="entry name" value="TPR-like_helical_dom_sf"/>
</dbReference>
<keyword evidence="4" id="KW-1185">Reference proteome</keyword>
<dbReference type="EMBL" id="CP009806">
    <property type="protein sequence ID" value="ATZ46788.1"/>
    <property type="molecule type" value="Genomic_DNA"/>
</dbReference>
<organism evidence="3 4">
    <name type="scientific">Botryotinia fuckeliana (strain B05.10)</name>
    <name type="common">Noble rot fungus</name>
    <name type="synonym">Botrytis cinerea</name>
    <dbReference type="NCBI Taxonomy" id="332648"/>
    <lineage>
        <taxon>Eukaryota</taxon>
        <taxon>Fungi</taxon>
        <taxon>Dikarya</taxon>
        <taxon>Ascomycota</taxon>
        <taxon>Pezizomycotina</taxon>
        <taxon>Leotiomycetes</taxon>
        <taxon>Helotiales</taxon>
        <taxon>Sclerotiniaceae</taxon>
        <taxon>Botrytis</taxon>
    </lineage>
</organism>
<feature type="region of interest" description="Disordered" evidence="1">
    <location>
        <begin position="149"/>
        <end position="203"/>
    </location>
</feature>
<dbReference type="PANTHER" id="PTHR24148:SF78">
    <property type="entry name" value="HETEROKARYON INCOMPATIBILITY DOMAIN-CONTAINING PROTEIN"/>
    <property type="match status" value="1"/>
</dbReference>
<dbReference type="Gene3D" id="1.25.40.10">
    <property type="entry name" value="Tetratricopeptide repeat domain"/>
    <property type="match status" value="1"/>
</dbReference>
<dbReference type="KEGG" id="bfu:BCIN_02g01480"/>
<dbReference type="Proteomes" id="UP000001798">
    <property type="component" value="Chromosome 2"/>
</dbReference>
<dbReference type="PANTHER" id="PTHR24148">
    <property type="entry name" value="ANKYRIN REPEAT DOMAIN-CONTAINING PROTEIN 39 HOMOLOG-RELATED"/>
    <property type="match status" value="1"/>
</dbReference>
<dbReference type="Gene3D" id="1.20.5.340">
    <property type="match status" value="4"/>
</dbReference>
<evidence type="ECO:0000256" key="1">
    <source>
        <dbReference type="SAM" id="MobiDB-lite"/>
    </source>
</evidence>
<dbReference type="AlphaFoldDB" id="A0A384J7W3"/>
<dbReference type="OrthoDB" id="194358at2759"/>
<protein>
    <recommendedName>
        <fullName evidence="2">Heterokaryon incompatibility domain-containing protein</fullName>
    </recommendedName>
</protein>
<dbReference type="GeneID" id="5439602"/>
<sequence length="987" mass="111910">MSQYSYSTDPLDSDSIRLLGLMPDKDLTSPIHCRLHDYSLRESDRGIHLYEALSYVWGSLENLKVVYVNNRSLSVTANLYAALLHLRDRNFERIIWVDSICINQEDNTEKSHQIQLMAKIFGLANRVIVYLGEATDDSDQALESIRVAAEDESAEDESVESESAEDESVESESAEGDFVEAESVEVESTRGESPEAESEGINGTSQRGILELLKRPWFQRIWVLQEVGFAQQILIMCGSASIDGHTFSIGFGQLFYKNHSELPNLIRPVIYLIRGAIFRPKYAIRSSGALSLGELIDMYHTRMATKLHDKIYALLSMSFDTSNVAGLSPDYRVTWTTLLERLVKFVLFKDVSVKAWEDKEIVLIESKGYVIGHVFSIDADSTRYDRQYVSIVSNNQSEFDNKEHTTRWLLHASAKPIRQGDLVCLLQGASKPSIIRAYKDHFSIIVIAVTLQDKIQKKGEWFKSLRPLLSMKGFSRDFLLIWNWEKGPESLQGQVEDEDITERYTSMLEYPKMDTNKTVNSINVALALGDTRNYEKAKNILQIQVANYEGVLERESLDMLALKESLAWIYREKNKQMLAENLFLQVIETRKGFQGINHRATLSSMARLGLVYMLAELSPQNHRKFITRLSNQIENNDQISEEDMIKVGNLSSHKMMKLLLELKRDNVEVTEEVVKAVASNYYGESIMKLILEKRGEEIIITEEALKAIASNEYAGEDIMELILEKREEIIITEEVLKAAASNHSGGKILELILEKREEIIITEKVLKAAANNYYGEKILELILKKRGEVIITEEVLNAAAHNYNGGKILELILEKREEIIITEKVLEAAASNYNGEKILELILKKRGEVIITEEVLKAAVSTCYGESTMKLILEKRGEVIITEEVLKAAAGNGYYGKGIIELILKKREEVIITEEVLKAAAGNGYHGKEIIELILKKREEVIITEEVLKAARRNERLGQEGMRLLLEHQAKHTIILEEGVKTATTDE</sequence>
<feature type="domain" description="Heterokaryon incompatibility" evidence="2">
    <location>
        <begin position="50"/>
        <end position="226"/>
    </location>
</feature>
<reference evidence="3 4" key="3">
    <citation type="journal article" date="2017" name="Mol. Plant Pathol.">
        <title>A gapless genome sequence of the fungus Botrytis cinerea.</title>
        <authorList>
            <person name="Van Kan J.A."/>
            <person name="Stassen J.H."/>
            <person name="Mosbach A."/>
            <person name="Van Der Lee T.A."/>
            <person name="Faino L."/>
            <person name="Farmer A.D."/>
            <person name="Papasotiriou D.G."/>
            <person name="Zhou S."/>
            <person name="Seidl M.F."/>
            <person name="Cottam E."/>
            <person name="Edel D."/>
            <person name="Hahn M."/>
            <person name="Schwartz D.C."/>
            <person name="Dietrich R.A."/>
            <person name="Widdison S."/>
            <person name="Scalliet G."/>
        </authorList>
    </citation>
    <scope>NUCLEOTIDE SEQUENCE [LARGE SCALE GENOMIC DNA]</scope>
    <source>
        <strain evidence="3 4">B05.10</strain>
    </source>
</reference>